<evidence type="ECO:0008006" key="4">
    <source>
        <dbReference type="Google" id="ProtNLM"/>
    </source>
</evidence>
<dbReference type="InterPro" id="IPR011050">
    <property type="entry name" value="Pectin_lyase_fold/virulence"/>
</dbReference>
<evidence type="ECO:0000256" key="1">
    <source>
        <dbReference type="SAM" id="SignalP"/>
    </source>
</evidence>
<keyword evidence="1" id="KW-0732">Signal</keyword>
<feature type="signal peptide" evidence="1">
    <location>
        <begin position="1"/>
        <end position="38"/>
    </location>
</feature>
<keyword evidence="3" id="KW-1185">Reference proteome</keyword>
<dbReference type="RefSeq" id="WP_255911600.1">
    <property type="nucleotide sequence ID" value="NZ_JANFQO010000003.1"/>
</dbReference>
<dbReference type="Gene3D" id="2.160.20.10">
    <property type="entry name" value="Single-stranded right-handed beta-helix, Pectin lyase-like"/>
    <property type="match status" value="1"/>
</dbReference>
<comment type="caution">
    <text evidence="2">The sequence shown here is derived from an EMBL/GenBank/DDBJ whole genome shotgun (WGS) entry which is preliminary data.</text>
</comment>
<gene>
    <name evidence="2" type="ORF">NM961_04215</name>
</gene>
<dbReference type="Proteomes" id="UP001165498">
    <property type="component" value="Unassembled WGS sequence"/>
</dbReference>
<dbReference type="SUPFAM" id="SSF51126">
    <property type="entry name" value="Pectin lyase-like"/>
    <property type="match status" value="1"/>
</dbReference>
<dbReference type="InterPro" id="IPR059226">
    <property type="entry name" value="Choice_anch_Q_dom"/>
</dbReference>
<reference evidence="2" key="1">
    <citation type="submission" date="2022-07" db="EMBL/GenBank/DDBJ databases">
        <title>Tahibacter sp., a new gammaproteobacterium isolated from the silt sample collected at pig farm.</title>
        <authorList>
            <person name="Chen H."/>
        </authorList>
    </citation>
    <scope>NUCLEOTIDE SEQUENCE</scope>
    <source>
        <strain evidence="2">P2K</strain>
    </source>
</reference>
<protein>
    <recommendedName>
        <fullName evidence="4">Outer membrane repeat protein</fullName>
    </recommendedName>
</protein>
<sequence>MSAVASTRRRVVAYRCRIRRAALCLSLLVSAAAGTAQAATYLVTSAASAGLGSLREALTQAQAAGAGPHTVIFALPLNSIISLAAPLPALSATTLTVDGSGSPGLVIDGNHAVRVFDVGASAALSLRDLSLQRGFASNDRGGCVRVSDSSSTLTLDRVTLQDCRAVSIQPGGLALGGAVYAEGNVFVYRSRFSGNLARALGSTAGGAFDVRRNLWIENSRFEGNEAIGAGGTGAAGGAVVAGTGTLTVLRSQFIGNRAVHTSGASLSSGGALYARDRTATTVRQSLFLHNESGNGAAFHASLTTLPGTMNVVLSNTTFAGNISGPALHLVGTRLDLRNNSFWKNSGRSGLGAHLHAAGANSSVAAATHNLFAASADGGALCSSAGLPAGLDGTGSNLFADTSCSYLDAFSYIETGDLRIRSLRATGSALHDIPVIDLFAGSPVIDAGNADAPGSGTVFVCTAGDARDEARPADGDADGSALCDIGAHELQREASLFADDMEAPLLR</sequence>
<dbReference type="NCBIfam" id="NF041518">
    <property type="entry name" value="choice_anch_Q"/>
    <property type="match status" value="1"/>
</dbReference>
<evidence type="ECO:0000313" key="3">
    <source>
        <dbReference type="Proteomes" id="UP001165498"/>
    </source>
</evidence>
<name>A0ABT1QN17_9GAMM</name>
<evidence type="ECO:0000313" key="2">
    <source>
        <dbReference type="EMBL" id="MCQ4163909.1"/>
    </source>
</evidence>
<proteinExistence type="predicted"/>
<dbReference type="InterPro" id="IPR012334">
    <property type="entry name" value="Pectin_lyas_fold"/>
</dbReference>
<organism evidence="2 3">
    <name type="scientific">Tahibacter harae</name>
    <dbReference type="NCBI Taxonomy" id="2963937"/>
    <lineage>
        <taxon>Bacteria</taxon>
        <taxon>Pseudomonadati</taxon>
        <taxon>Pseudomonadota</taxon>
        <taxon>Gammaproteobacteria</taxon>
        <taxon>Lysobacterales</taxon>
        <taxon>Rhodanobacteraceae</taxon>
        <taxon>Tahibacter</taxon>
    </lineage>
</organism>
<dbReference type="EMBL" id="JANFQO010000003">
    <property type="protein sequence ID" value="MCQ4163909.1"/>
    <property type="molecule type" value="Genomic_DNA"/>
</dbReference>
<accession>A0ABT1QN17</accession>
<feature type="chain" id="PRO_5045641843" description="Outer membrane repeat protein" evidence="1">
    <location>
        <begin position="39"/>
        <end position="506"/>
    </location>
</feature>